<dbReference type="InterPro" id="IPR052349">
    <property type="entry name" value="Metallo-hydrolase_Enzymes"/>
</dbReference>
<dbReference type="InterPro" id="IPR032466">
    <property type="entry name" value="Metal_Hydrolase"/>
</dbReference>
<name>A0AAW0GKD0_9APHY</name>
<organism evidence="1 2">
    <name type="scientific">Cerrena zonata</name>
    <dbReference type="NCBI Taxonomy" id="2478898"/>
    <lineage>
        <taxon>Eukaryota</taxon>
        <taxon>Fungi</taxon>
        <taxon>Dikarya</taxon>
        <taxon>Basidiomycota</taxon>
        <taxon>Agaricomycotina</taxon>
        <taxon>Agaricomycetes</taxon>
        <taxon>Polyporales</taxon>
        <taxon>Cerrenaceae</taxon>
        <taxon>Cerrena</taxon>
    </lineage>
</organism>
<dbReference type="EMBL" id="JASBNA010000007">
    <property type="protein sequence ID" value="KAK7690001.1"/>
    <property type="molecule type" value="Genomic_DNA"/>
</dbReference>
<dbReference type="Proteomes" id="UP001385951">
    <property type="component" value="Unassembled WGS sequence"/>
</dbReference>
<dbReference type="SUPFAM" id="SSF51556">
    <property type="entry name" value="Metallo-dependent hydrolases"/>
    <property type="match status" value="1"/>
</dbReference>
<dbReference type="PANTHER" id="PTHR32027">
    <property type="entry name" value="CYTOSINE DEAMINASE"/>
    <property type="match status" value="1"/>
</dbReference>
<protein>
    <recommendedName>
        <fullName evidence="3">Metallo-dependent hydrolase</fullName>
    </recommendedName>
</protein>
<proteinExistence type="predicted"/>
<accession>A0AAW0GKD0</accession>
<evidence type="ECO:0008006" key="3">
    <source>
        <dbReference type="Google" id="ProtNLM"/>
    </source>
</evidence>
<dbReference type="GO" id="GO:0016814">
    <property type="term" value="F:hydrolase activity, acting on carbon-nitrogen (but not peptide) bonds, in cyclic amidines"/>
    <property type="evidence" value="ECO:0007669"/>
    <property type="project" value="TreeGrafter"/>
</dbReference>
<evidence type="ECO:0000313" key="2">
    <source>
        <dbReference type="Proteomes" id="UP001385951"/>
    </source>
</evidence>
<comment type="caution">
    <text evidence="1">The sequence shown here is derived from an EMBL/GenBank/DDBJ whole genome shotgun (WGS) entry which is preliminary data.</text>
</comment>
<keyword evidence="2" id="KW-1185">Reference proteome</keyword>
<sequence>MPNMLGDDIEESTNTTSRLLIRHVLLPGGSERDERTFYDVLCLDGKVQSIRPTEGNQYVDEAEFSQSGGTLLQTDGLLLPGLCHAHIHLDKCFLLREYPDLQISTGDFKEALSVTDIAKSRFSQDELTVLRRGHELIRRSVECGVTSMRAHVEVDKTVNNTCVDVGLRLREQFKDQCDVQIAVFAQDPLFQPGSDQAGENYRLLAQAATLQGVQAIGSAPYVEPDIACAKRNINLVLDLASKYHLFADFHLDYNFDPSLEPLIWYLLEELTTRINNGSWSSKSRVCVGHATRLALFTPNDWNRYKRTVEEASLPITLVGLPQSDLYMMGRGTNPAPRTTLNVTRLTKEHNIQIAMSVNNVQNAFTPQGSVDPLSLCPLGAAVFQSATRTDCDILLKSVTTTARQAIGIISASETADLIPRVGDPADFVLLHDNTSTHLAALNPSYDRTTIKDGRIVSIRKTEYLDEDMYRNTQSR</sequence>
<dbReference type="Gene3D" id="3.20.20.140">
    <property type="entry name" value="Metal-dependent hydrolases"/>
    <property type="match status" value="1"/>
</dbReference>
<evidence type="ECO:0000313" key="1">
    <source>
        <dbReference type="EMBL" id="KAK7690001.1"/>
    </source>
</evidence>
<gene>
    <name evidence="1" type="ORF">QCA50_006643</name>
</gene>
<dbReference type="PANTHER" id="PTHR32027:SF0">
    <property type="entry name" value="CYTOSINE DEAMINASE"/>
    <property type="match status" value="1"/>
</dbReference>
<dbReference type="AlphaFoldDB" id="A0AAW0GKD0"/>
<reference evidence="1 2" key="1">
    <citation type="submission" date="2022-09" db="EMBL/GenBank/DDBJ databases">
        <authorList>
            <person name="Palmer J.M."/>
        </authorList>
    </citation>
    <scope>NUCLEOTIDE SEQUENCE [LARGE SCALE GENOMIC DNA]</scope>
    <source>
        <strain evidence="1 2">DSM 7382</strain>
    </source>
</reference>